<comment type="caution">
    <text evidence="2">The sequence shown here is derived from an EMBL/GenBank/DDBJ whole genome shotgun (WGS) entry which is preliminary data.</text>
</comment>
<feature type="compositionally biased region" description="Low complexity" evidence="1">
    <location>
        <begin position="235"/>
        <end position="255"/>
    </location>
</feature>
<dbReference type="EMBL" id="MCFL01000020">
    <property type="protein sequence ID" value="ORZ35730.1"/>
    <property type="molecule type" value="Genomic_DNA"/>
</dbReference>
<reference evidence="2 3" key="1">
    <citation type="submission" date="2016-07" db="EMBL/GenBank/DDBJ databases">
        <title>Pervasive Adenine N6-methylation of Active Genes in Fungi.</title>
        <authorList>
            <consortium name="DOE Joint Genome Institute"/>
            <person name="Mondo S.J."/>
            <person name="Dannebaum R.O."/>
            <person name="Kuo R.C."/>
            <person name="Labutti K."/>
            <person name="Haridas S."/>
            <person name="Kuo A."/>
            <person name="Salamov A."/>
            <person name="Ahrendt S.R."/>
            <person name="Lipzen A."/>
            <person name="Sullivan W."/>
            <person name="Andreopoulos W.B."/>
            <person name="Clum A."/>
            <person name="Lindquist E."/>
            <person name="Daum C."/>
            <person name="Ramamoorthy G.K."/>
            <person name="Gryganskyi A."/>
            <person name="Culley D."/>
            <person name="Magnuson J.K."/>
            <person name="James T.Y."/>
            <person name="O'Malley M.A."/>
            <person name="Stajich J.E."/>
            <person name="Spatafora J.W."/>
            <person name="Visel A."/>
            <person name="Grigoriev I.V."/>
        </authorList>
    </citation>
    <scope>NUCLEOTIDE SEQUENCE [LARGE SCALE GENOMIC DNA]</scope>
    <source>
        <strain evidence="2 3">PL171</strain>
    </source>
</reference>
<feature type="region of interest" description="Disordered" evidence="1">
    <location>
        <begin position="420"/>
        <end position="519"/>
    </location>
</feature>
<feature type="compositionally biased region" description="Pro residues" evidence="1">
    <location>
        <begin position="184"/>
        <end position="206"/>
    </location>
</feature>
<keyword evidence="3" id="KW-1185">Reference proteome</keyword>
<sequence length="730" mass="77819">MDPNTLNTVTKGLESSIAATGQLLAKLASRPSPDEAIQLTATVVSVILPGQQGALNTLLNLNQFDAPHAHGGYHHPQQQQQQHHHQLTAERDNALAQADALQRELANTRAERNDLVSRLHLMERELERAHHDRMQLQHQHPYRVSSAPSSSATLPATLPRADPSASHHVPSRGQQHHQKHDPYAMPPTGYPTIVPPRPPPPAPPAVPSSAPVIPPRRILQPSQSMTSPPLPQAQPQPVAVSTNPSSTGSRTSSAPASPPPPLHDLHPLPPPPPGSVMDQADYSPTTTCATDGKNAISTSFPSEGAVKVELAHAQKRSLDSHVPSDCQSAEWTSTVNGAAGEQQQDIGNHKRPRVEGPTAASPELVTVASPPPQYTHRNLTPKLPPLPVLPNATPAHAPAAPVSNSYALAAEYQQQVSLPATSPHYMPRSPAITATSAQQAPATPQDDEPTSSESLPKIRLLFKPNSSTLSSPPSPSVTMADTSFYSTSGDPDASFTSTGTPQNSASSPAQDPAPAHPDQLALPTRALSSTILSSMKHFPMRYINGILQLTDTSTRVLAHDLIPIAPASASSSADATHDQAAAKIRKYLAVTNHTLANTSLCLMQVMLARGLGVPIPHAWLLEAIMRTSGSKRSAAMRACHVAWLKPVYIVDEVVEGEGDDAQRVRHALEAKYCAETGTSEVPPGARVVVTLGVECVGLESPRADSVPPKLEVREYVLRERWALVHRETAA</sequence>
<feature type="compositionally biased region" description="Polar residues" evidence="1">
    <location>
        <begin position="282"/>
        <end position="296"/>
    </location>
</feature>
<protein>
    <submittedName>
        <fullName evidence="2">Uncharacterized protein</fullName>
    </submittedName>
</protein>
<accession>A0A1Y2HMB1</accession>
<proteinExistence type="predicted"/>
<feature type="region of interest" description="Disordered" evidence="1">
    <location>
        <begin position="132"/>
        <end position="296"/>
    </location>
</feature>
<feature type="compositionally biased region" description="Low complexity" evidence="1">
    <location>
        <begin position="145"/>
        <end position="159"/>
    </location>
</feature>
<evidence type="ECO:0000313" key="2">
    <source>
        <dbReference type="EMBL" id="ORZ35730.1"/>
    </source>
</evidence>
<name>A0A1Y2HMB1_9FUNG</name>
<feature type="compositionally biased region" description="Polar residues" evidence="1">
    <location>
        <begin position="477"/>
        <end position="504"/>
    </location>
</feature>
<feature type="compositionally biased region" description="Low complexity" evidence="1">
    <location>
        <begin position="505"/>
        <end position="519"/>
    </location>
</feature>
<organism evidence="2 3">
    <name type="scientific">Catenaria anguillulae PL171</name>
    <dbReference type="NCBI Taxonomy" id="765915"/>
    <lineage>
        <taxon>Eukaryota</taxon>
        <taxon>Fungi</taxon>
        <taxon>Fungi incertae sedis</taxon>
        <taxon>Blastocladiomycota</taxon>
        <taxon>Blastocladiomycetes</taxon>
        <taxon>Blastocladiales</taxon>
        <taxon>Catenariaceae</taxon>
        <taxon>Catenaria</taxon>
    </lineage>
</organism>
<dbReference type="Proteomes" id="UP000193411">
    <property type="component" value="Unassembled WGS sequence"/>
</dbReference>
<feature type="compositionally biased region" description="Pro residues" evidence="1">
    <location>
        <begin position="256"/>
        <end position="274"/>
    </location>
</feature>
<feature type="compositionally biased region" description="Low complexity" evidence="1">
    <location>
        <begin position="207"/>
        <end position="218"/>
    </location>
</feature>
<dbReference type="AlphaFoldDB" id="A0A1Y2HMB1"/>
<gene>
    <name evidence="2" type="ORF">BCR44DRAFT_1433446</name>
</gene>
<evidence type="ECO:0000313" key="3">
    <source>
        <dbReference type="Proteomes" id="UP000193411"/>
    </source>
</evidence>
<feature type="compositionally biased region" description="Low complexity" evidence="1">
    <location>
        <begin position="429"/>
        <end position="444"/>
    </location>
</feature>
<feature type="region of interest" description="Disordered" evidence="1">
    <location>
        <begin position="67"/>
        <end position="90"/>
    </location>
</feature>
<evidence type="ECO:0000256" key="1">
    <source>
        <dbReference type="SAM" id="MobiDB-lite"/>
    </source>
</evidence>
<feature type="region of interest" description="Disordered" evidence="1">
    <location>
        <begin position="338"/>
        <end position="390"/>
    </location>
</feature>